<organism evidence="1 2">
    <name type="scientific">Microcystis panniformis FACHB-1757</name>
    <dbReference type="NCBI Taxonomy" id="1638788"/>
    <lineage>
        <taxon>Bacteria</taxon>
        <taxon>Bacillati</taxon>
        <taxon>Cyanobacteriota</taxon>
        <taxon>Cyanophyceae</taxon>
        <taxon>Oscillatoriophycideae</taxon>
        <taxon>Chroococcales</taxon>
        <taxon>Microcystaceae</taxon>
        <taxon>Microcystis</taxon>
    </lineage>
</organism>
<dbReference type="Proteomes" id="UP000068167">
    <property type="component" value="Chromosome"/>
</dbReference>
<dbReference type="EMBL" id="CP011339">
    <property type="protein sequence ID" value="AKV66974.1"/>
    <property type="molecule type" value="Genomic_DNA"/>
</dbReference>
<evidence type="ECO:0000313" key="1">
    <source>
        <dbReference type="EMBL" id="AKV66974.1"/>
    </source>
</evidence>
<dbReference type="AlphaFoldDB" id="A0A0K1RYL4"/>
<keyword evidence="2" id="KW-1185">Reference proteome</keyword>
<dbReference type="PATRIC" id="fig|1638788.3.peg.1846"/>
<accession>A0A0K1RYL4</accession>
<gene>
    <name evidence="1" type="ORF">VL20_1839</name>
</gene>
<sequence>MEALEAFRTAMSFRFFRWLTENQDVFAAYQASFGFVWA</sequence>
<name>A0A0K1RYL4_9CHRO</name>
<reference evidence="1 2" key="1">
    <citation type="journal article" date="2016" name="Stand. Genomic Sci.">
        <title>Complete genome sequence and genomic characterization of Microcystis panniformis FACHB 1757 by third-generation sequencing.</title>
        <authorList>
            <person name="Zhang J.Y."/>
            <person name="Guan R."/>
            <person name="Zhang H.J."/>
            <person name="Li H."/>
            <person name="Xiao P."/>
            <person name="Yu G.L."/>
            <person name="Du L."/>
            <person name="Cao D.M."/>
            <person name="Zhu B.C."/>
            <person name="Li R.H."/>
            <person name="Lu Z.H."/>
        </authorList>
    </citation>
    <scope>NUCLEOTIDE SEQUENCE [LARGE SCALE GENOMIC DNA]</scope>
    <source>
        <strain evidence="1 2">FACHB-1757</strain>
    </source>
</reference>
<protein>
    <submittedName>
        <fullName evidence="1">Mobile element protein</fullName>
    </submittedName>
</protein>
<dbReference type="KEGG" id="mpk:VL20_1839"/>
<proteinExistence type="predicted"/>
<evidence type="ECO:0000313" key="2">
    <source>
        <dbReference type="Proteomes" id="UP000068167"/>
    </source>
</evidence>